<comment type="caution">
    <text evidence="2">The sequence shown here is derived from an EMBL/GenBank/DDBJ whole genome shotgun (WGS) entry which is preliminary data.</text>
</comment>
<keyword evidence="1" id="KW-1133">Transmembrane helix</keyword>
<keyword evidence="3" id="KW-1185">Reference proteome</keyword>
<feature type="transmembrane region" description="Helical" evidence="1">
    <location>
        <begin position="85"/>
        <end position="104"/>
    </location>
</feature>
<proteinExistence type="predicted"/>
<name>A0ABR1Y2C5_9PEZI</name>
<protein>
    <submittedName>
        <fullName evidence="2">Uncharacterized protein</fullName>
    </submittedName>
</protein>
<keyword evidence="1" id="KW-0812">Transmembrane</keyword>
<sequence>MIATPRSPVFFLGFNIVSSLVLSIYPLWEAERSLDTHTQWVTRNNQKIFFCVFLLLPSHFFLPIFPSLHPTQARRSADDSKNGLLLLLLLIRVLESSLHAYAHILSLLSTSCMNGGEAAFGAGEMHRLALPRHVRIGVVVGYDRHCRIPLGGFRLWRSILLFCLSTWFTALLVFWSADPVGQCCLVGSELVGRSVVGGVPAVFPSRLANESPCFPRLHCRGRWFGRLWLLVALSIDVVRRLPVVHDTTSTSARLLVWTNRCVLPLLLLLLRLS</sequence>
<feature type="transmembrane region" description="Helical" evidence="1">
    <location>
        <begin position="48"/>
        <end position="65"/>
    </location>
</feature>
<dbReference type="EMBL" id="JBBWUH010000002">
    <property type="protein sequence ID" value="KAK8175134.1"/>
    <property type="molecule type" value="Genomic_DNA"/>
</dbReference>
<accession>A0ABR1Y2C5</accession>
<feature type="transmembrane region" description="Helical" evidence="1">
    <location>
        <begin position="9"/>
        <end position="28"/>
    </location>
</feature>
<evidence type="ECO:0000256" key="1">
    <source>
        <dbReference type="SAM" id="Phobius"/>
    </source>
</evidence>
<organism evidence="2 3">
    <name type="scientific">Phyllosticta citrichinensis</name>
    <dbReference type="NCBI Taxonomy" id="1130410"/>
    <lineage>
        <taxon>Eukaryota</taxon>
        <taxon>Fungi</taxon>
        <taxon>Dikarya</taxon>
        <taxon>Ascomycota</taxon>
        <taxon>Pezizomycotina</taxon>
        <taxon>Dothideomycetes</taxon>
        <taxon>Dothideomycetes incertae sedis</taxon>
        <taxon>Botryosphaeriales</taxon>
        <taxon>Phyllostictaceae</taxon>
        <taxon>Phyllosticta</taxon>
    </lineage>
</organism>
<keyword evidence="1" id="KW-0472">Membrane</keyword>
<evidence type="ECO:0000313" key="3">
    <source>
        <dbReference type="Proteomes" id="UP001456524"/>
    </source>
</evidence>
<reference evidence="2 3" key="1">
    <citation type="journal article" date="2022" name="G3 (Bethesda)">
        <title>Enemy or ally: a genomic approach to elucidate the lifestyle of Phyllosticta citrichinaensis.</title>
        <authorList>
            <person name="Buijs V.A."/>
            <person name="Groenewald J.Z."/>
            <person name="Haridas S."/>
            <person name="LaButti K.M."/>
            <person name="Lipzen A."/>
            <person name="Martin F.M."/>
            <person name="Barry K."/>
            <person name="Grigoriev I.V."/>
            <person name="Crous P.W."/>
            <person name="Seidl M.F."/>
        </authorList>
    </citation>
    <scope>NUCLEOTIDE SEQUENCE [LARGE SCALE GENOMIC DNA]</scope>
    <source>
        <strain evidence="2 3">CBS 129764</strain>
    </source>
</reference>
<evidence type="ECO:0000313" key="2">
    <source>
        <dbReference type="EMBL" id="KAK8175134.1"/>
    </source>
</evidence>
<dbReference type="Proteomes" id="UP001456524">
    <property type="component" value="Unassembled WGS sequence"/>
</dbReference>
<feature type="transmembrane region" description="Helical" evidence="1">
    <location>
        <begin position="155"/>
        <end position="175"/>
    </location>
</feature>
<gene>
    <name evidence="2" type="ORF">IWX90DRAFT_100364</name>
</gene>